<name>A0A8K1LEY6_9PASS</name>
<dbReference type="OrthoDB" id="276744at2759"/>
<sequence>MSQECAQVAKKASGILACTSNSVASRTRAGIVPVLSTESAKNLDFGILASGESLVDARHFPSHKLMQQAWREQGRSRSIHLKSENSPSSADWACQYANLDHTPSILQLL</sequence>
<organism evidence="1 2">
    <name type="scientific">Zosterops borbonicus</name>
    <dbReference type="NCBI Taxonomy" id="364589"/>
    <lineage>
        <taxon>Eukaryota</taxon>
        <taxon>Metazoa</taxon>
        <taxon>Chordata</taxon>
        <taxon>Craniata</taxon>
        <taxon>Vertebrata</taxon>
        <taxon>Euteleostomi</taxon>
        <taxon>Archelosauria</taxon>
        <taxon>Archosauria</taxon>
        <taxon>Dinosauria</taxon>
        <taxon>Saurischia</taxon>
        <taxon>Theropoda</taxon>
        <taxon>Coelurosauria</taxon>
        <taxon>Aves</taxon>
        <taxon>Neognathae</taxon>
        <taxon>Neoaves</taxon>
        <taxon>Telluraves</taxon>
        <taxon>Australaves</taxon>
        <taxon>Passeriformes</taxon>
        <taxon>Sylvioidea</taxon>
        <taxon>Zosteropidae</taxon>
        <taxon>Zosterops</taxon>
    </lineage>
</organism>
<dbReference type="Proteomes" id="UP000796761">
    <property type="component" value="Unassembled WGS sequence"/>
</dbReference>
<comment type="caution">
    <text evidence="1">The sequence shown here is derived from an EMBL/GenBank/DDBJ whole genome shotgun (WGS) entry which is preliminary data.</text>
</comment>
<reference evidence="1" key="1">
    <citation type="submission" date="2019-04" db="EMBL/GenBank/DDBJ databases">
        <title>Genome assembly of Zosterops borbonicus 15179.</title>
        <authorList>
            <person name="Leroy T."/>
            <person name="Anselmetti Y."/>
            <person name="Tilak M.-K."/>
            <person name="Nabholz B."/>
        </authorList>
    </citation>
    <scope>NUCLEOTIDE SEQUENCE</scope>
    <source>
        <strain evidence="1">HGM_15179</strain>
        <tissue evidence="1">Muscle</tissue>
    </source>
</reference>
<keyword evidence="2" id="KW-1185">Reference proteome</keyword>
<protein>
    <submittedName>
        <fullName evidence="1">Uncharacterized protein</fullName>
    </submittedName>
</protein>
<proteinExistence type="predicted"/>
<evidence type="ECO:0000313" key="2">
    <source>
        <dbReference type="Proteomes" id="UP000796761"/>
    </source>
</evidence>
<dbReference type="EMBL" id="SWJQ01000706">
    <property type="protein sequence ID" value="TRZ11435.1"/>
    <property type="molecule type" value="Genomic_DNA"/>
</dbReference>
<evidence type="ECO:0000313" key="1">
    <source>
        <dbReference type="EMBL" id="TRZ11435.1"/>
    </source>
</evidence>
<accession>A0A8K1LEY6</accession>
<gene>
    <name evidence="1" type="ORF">HGM15179_015667</name>
</gene>
<dbReference type="AlphaFoldDB" id="A0A8K1LEY6"/>